<protein>
    <submittedName>
        <fullName evidence="1">Uncharacterized protein</fullName>
    </submittedName>
</protein>
<dbReference type="Proteomes" id="UP000499080">
    <property type="component" value="Unassembled WGS sequence"/>
</dbReference>
<accession>A0A4Y2EKK3</accession>
<dbReference type="OrthoDB" id="6753017at2759"/>
<name>A0A4Y2EKK3_ARAVE</name>
<proteinExistence type="predicted"/>
<evidence type="ECO:0000313" key="2">
    <source>
        <dbReference type="Proteomes" id="UP000499080"/>
    </source>
</evidence>
<evidence type="ECO:0000313" key="1">
    <source>
        <dbReference type="EMBL" id="GBM29730.1"/>
    </source>
</evidence>
<gene>
    <name evidence="1" type="ORF">AVEN_156912_1</name>
</gene>
<organism evidence="1 2">
    <name type="scientific">Araneus ventricosus</name>
    <name type="common">Orbweaver spider</name>
    <name type="synonym">Epeira ventricosa</name>
    <dbReference type="NCBI Taxonomy" id="182803"/>
    <lineage>
        <taxon>Eukaryota</taxon>
        <taxon>Metazoa</taxon>
        <taxon>Ecdysozoa</taxon>
        <taxon>Arthropoda</taxon>
        <taxon>Chelicerata</taxon>
        <taxon>Arachnida</taxon>
        <taxon>Araneae</taxon>
        <taxon>Araneomorphae</taxon>
        <taxon>Entelegynae</taxon>
        <taxon>Araneoidea</taxon>
        <taxon>Araneidae</taxon>
        <taxon>Araneus</taxon>
    </lineage>
</organism>
<keyword evidence="2" id="KW-1185">Reference proteome</keyword>
<sequence length="222" mass="25777">MSTPASTTSVTNYCFIRHSSSSEGEVVIVKEREIKILIKSSTNRKLQANERLLKTLTVVSVHNACQKKYNNPKVITAAIRHGDTGLQKQTVQLRSTSEKFDFKTHCVLRAEEITNSYPEAQTKKEIRLRNIVQNVEMDSERDSFLKAAEIRGDDWGEKIITRIKDQDLTTTDARYHLFCLRKLYRFPPETRAKRGYRPARNVDEAMEYIYSYLEENSEECQF</sequence>
<reference evidence="1 2" key="1">
    <citation type="journal article" date="2019" name="Sci. Rep.">
        <title>Orb-weaving spider Araneus ventricosus genome elucidates the spidroin gene catalogue.</title>
        <authorList>
            <person name="Kono N."/>
            <person name="Nakamura H."/>
            <person name="Ohtoshi R."/>
            <person name="Moran D.A.P."/>
            <person name="Shinohara A."/>
            <person name="Yoshida Y."/>
            <person name="Fujiwara M."/>
            <person name="Mori M."/>
            <person name="Tomita M."/>
            <person name="Arakawa K."/>
        </authorList>
    </citation>
    <scope>NUCLEOTIDE SEQUENCE [LARGE SCALE GENOMIC DNA]</scope>
</reference>
<dbReference type="AlphaFoldDB" id="A0A4Y2EKK3"/>
<dbReference type="EMBL" id="BGPR01000643">
    <property type="protein sequence ID" value="GBM29730.1"/>
    <property type="molecule type" value="Genomic_DNA"/>
</dbReference>
<comment type="caution">
    <text evidence="1">The sequence shown here is derived from an EMBL/GenBank/DDBJ whole genome shotgun (WGS) entry which is preliminary data.</text>
</comment>